<evidence type="ECO:0000313" key="5">
    <source>
        <dbReference type="EMBL" id="KAF6437990.1"/>
    </source>
</evidence>
<accession>A0A7J8ERF7</accession>
<comment type="subcellular location">
    <subcellularLocation>
        <location evidence="1">Membrane</location>
    </subcellularLocation>
</comment>
<evidence type="ECO:0000259" key="4">
    <source>
        <dbReference type="PROSITE" id="PS50835"/>
    </source>
</evidence>
<dbReference type="GO" id="GO:0009897">
    <property type="term" value="C:external side of plasma membrane"/>
    <property type="evidence" value="ECO:0007669"/>
    <property type="project" value="TreeGrafter"/>
</dbReference>
<dbReference type="Gene3D" id="2.60.40.10">
    <property type="entry name" value="Immunoglobulins"/>
    <property type="match status" value="1"/>
</dbReference>
<dbReference type="PROSITE" id="PS50835">
    <property type="entry name" value="IG_LIKE"/>
    <property type="match status" value="1"/>
</dbReference>
<dbReference type="Proteomes" id="UP000550707">
    <property type="component" value="Unassembled WGS sequence"/>
</dbReference>
<keyword evidence="3" id="KW-0393">Immunoglobulin domain</keyword>
<dbReference type="GO" id="GO:0001817">
    <property type="term" value="P:regulation of cytokine production"/>
    <property type="evidence" value="ECO:0007669"/>
    <property type="project" value="TreeGrafter"/>
</dbReference>
<evidence type="ECO:0000313" key="6">
    <source>
        <dbReference type="Proteomes" id="UP000550707"/>
    </source>
</evidence>
<evidence type="ECO:0000256" key="3">
    <source>
        <dbReference type="ARBA" id="ARBA00023319"/>
    </source>
</evidence>
<evidence type="ECO:0000256" key="2">
    <source>
        <dbReference type="ARBA" id="ARBA00023136"/>
    </source>
</evidence>
<dbReference type="AlphaFoldDB" id="A0A7J8ERF7"/>
<keyword evidence="6" id="KW-1185">Reference proteome</keyword>
<dbReference type="SUPFAM" id="SSF48726">
    <property type="entry name" value="Immunoglobulin"/>
    <property type="match status" value="1"/>
</dbReference>
<dbReference type="InterPro" id="IPR013106">
    <property type="entry name" value="Ig_V-set"/>
</dbReference>
<evidence type="ECO:0000256" key="1">
    <source>
        <dbReference type="ARBA" id="ARBA00004370"/>
    </source>
</evidence>
<dbReference type="EMBL" id="JACASF010000013">
    <property type="protein sequence ID" value="KAF6437990.1"/>
    <property type="molecule type" value="Genomic_DNA"/>
</dbReference>
<protein>
    <recommendedName>
        <fullName evidence="4">Ig-like domain-containing protein</fullName>
    </recommendedName>
</protein>
<sequence>MSHQHKAWRSPCQSHLRSQRVSMIHRGCLISLYLCFQTVTGEFHVKGPNKPLVATLGDEAKLYCFLLPPQNVKNMKICWTRSLPSQVVHLYEDGRDKPEEAMDEYFRRTVLVTDYMDKGVVILRIFNVQHSDGGQYRCAFQHGSFYGDAVIELKVAGNGPHVSP</sequence>
<dbReference type="InterPro" id="IPR036179">
    <property type="entry name" value="Ig-like_dom_sf"/>
</dbReference>
<dbReference type="PANTHER" id="PTHR24100">
    <property type="entry name" value="BUTYROPHILIN"/>
    <property type="match status" value="1"/>
</dbReference>
<dbReference type="InParanoid" id="A0A7J8ERF7"/>
<keyword evidence="2" id="KW-0472">Membrane</keyword>
<organism evidence="5 6">
    <name type="scientific">Molossus molossus</name>
    <name type="common">Pallas' mastiff bat</name>
    <name type="synonym">Vespertilio molossus</name>
    <dbReference type="NCBI Taxonomy" id="27622"/>
    <lineage>
        <taxon>Eukaryota</taxon>
        <taxon>Metazoa</taxon>
        <taxon>Chordata</taxon>
        <taxon>Craniata</taxon>
        <taxon>Vertebrata</taxon>
        <taxon>Euteleostomi</taxon>
        <taxon>Mammalia</taxon>
        <taxon>Eutheria</taxon>
        <taxon>Laurasiatheria</taxon>
        <taxon>Chiroptera</taxon>
        <taxon>Yangochiroptera</taxon>
        <taxon>Molossidae</taxon>
        <taxon>Molossus</taxon>
    </lineage>
</organism>
<dbReference type="PANTHER" id="PTHR24100:SF149">
    <property type="entry name" value="BG-LIKE ANTIGEN 1-RELATED"/>
    <property type="match status" value="1"/>
</dbReference>
<dbReference type="GO" id="GO:0050852">
    <property type="term" value="P:T cell receptor signaling pathway"/>
    <property type="evidence" value="ECO:0007669"/>
    <property type="project" value="TreeGrafter"/>
</dbReference>
<dbReference type="Pfam" id="PF07686">
    <property type="entry name" value="V-set"/>
    <property type="match status" value="1"/>
</dbReference>
<dbReference type="FunFam" id="2.60.40.10:FF:000208">
    <property type="entry name" value="Butyrophilin subfamily 1 member A1"/>
    <property type="match status" value="1"/>
</dbReference>
<dbReference type="InterPro" id="IPR013783">
    <property type="entry name" value="Ig-like_fold"/>
</dbReference>
<dbReference type="InterPro" id="IPR003599">
    <property type="entry name" value="Ig_sub"/>
</dbReference>
<dbReference type="GO" id="GO:0005102">
    <property type="term" value="F:signaling receptor binding"/>
    <property type="evidence" value="ECO:0007669"/>
    <property type="project" value="TreeGrafter"/>
</dbReference>
<name>A0A7J8ERF7_MOLMO</name>
<proteinExistence type="predicted"/>
<dbReference type="InterPro" id="IPR007110">
    <property type="entry name" value="Ig-like_dom"/>
</dbReference>
<dbReference type="SMART" id="SM00409">
    <property type="entry name" value="IG"/>
    <property type="match status" value="1"/>
</dbReference>
<gene>
    <name evidence="5" type="ORF">HJG59_008690</name>
</gene>
<dbReference type="InterPro" id="IPR050504">
    <property type="entry name" value="IgSF_BTN/MOG"/>
</dbReference>
<comment type="caution">
    <text evidence="5">The sequence shown here is derived from an EMBL/GenBank/DDBJ whole genome shotgun (WGS) entry which is preliminary data.</text>
</comment>
<reference evidence="5 6" key="1">
    <citation type="journal article" date="2020" name="Nature">
        <title>Six reference-quality genomes reveal evolution of bat adaptations.</title>
        <authorList>
            <person name="Jebb D."/>
            <person name="Huang Z."/>
            <person name="Pippel M."/>
            <person name="Hughes G.M."/>
            <person name="Lavrichenko K."/>
            <person name="Devanna P."/>
            <person name="Winkler S."/>
            <person name="Jermiin L.S."/>
            <person name="Skirmuntt E.C."/>
            <person name="Katzourakis A."/>
            <person name="Burkitt-Gray L."/>
            <person name="Ray D.A."/>
            <person name="Sullivan K.A.M."/>
            <person name="Roscito J.G."/>
            <person name="Kirilenko B.M."/>
            <person name="Davalos L.M."/>
            <person name="Corthals A.P."/>
            <person name="Power M.L."/>
            <person name="Jones G."/>
            <person name="Ransome R.D."/>
            <person name="Dechmann D.K.N."/>
            <person name="Locatelli A.G."/>
            <person name="Puechmaille S.J."/>
            <person name="Fedrigo O."/>
            <person name="Jarvis E.D."/>
            <person name="Hiller M."/>
            <person name="Vernes S.C."/>
            <person name="Myers E.W."/>
            <person name="Teeling E.C."/>
        </authorList>
    </citation>
    <scope>NUCLEOTIDE SEQUENCE [LARGE SCALE GENOMIC DNA]</scope>
    <source>
        <strain evidence="5">MMolMol1</strain>
        <tissue evidence="5">Muscle</tissue>
    </source>
</reference>
<feature type="domain" description="Ig-like" evidence="4">
    <location>
        <begin position="57"/>
        <end position="156"/>
    </location>
</feature>